<dbReference type="Proteomes" id="UP000321659">
    <property type="component" value="Unassembled WGS sequence"/>
</dbReference>
<accession>A0A5C6M868</accession>
<protein>
    <submittedName>
        <fullName evidence="3">Competence protein</fullName>
    </submittedName>
</protein>
<proteinExistence type="predicted"/>
<sequence>MIYAKMEHHEELVCATDFKRGHNYFCPGCKERVTYKNGPQKQAHFAHYKKTCHYFSEGETDAHVIGKKLIKLWAEKRHKQAKIEEYLPEIKQRPDVLINLRNSQLVVEYQCSPLSLDSFRKRTKGYKEHGYRIFWILGKRHMLGQRLTQQQAMFINFHKNIGYFLVYLDAEKQCLVLKYELCFENLYGLRYRTGIFTDATALMLFIKINSRNRNLALTRSELAGQLTKLEKNCHYLNRYLKNQIDYCYARRQLFMGFPLCCLSESRLPPIYQHEDIFWRIRVVLELQEVMADSITRSEIELMFMKHQKITKMFFELPFVNQLARKQVNDACVKSLIKNQIIMPIDTTGNYEICRKIEWANDATLKKEKLCRSCAFSE</sequence>
<dbReference type="Pfam" id="PF25164">
    <property type="entry name" value="CoiA_N"/>
    <property type="match status" value="1"/>
</dbReference>
<comment type="caution">
    <text evidence="3">The sequence shown here is derived from an EMBL/GenBank/DDBJ whole genome shotgun (WGS) entry which is preliminary data.</text>
</comment>
<dbReference type="Pfam" id="PF06054">
    <property type="entry name" value="CoiA_nuc"/>
    <property type="match status" value="1"/>
</dbReference>
<evidence type="ECO:0000259" key="2">
    <source>
        <dbReference type="Pfam" id="PF25164"/>
    </source>
</evidence>
<dbReference type="EMBL" id="SRRQ01000006">
    <property type="protein sequence ID" value="TWW11010.1"/>
    <property type="molecule type" value="Genomic_DNA"/>
</dbReference>
<gene>
    <name evidence="3" type="ORF">LABALGLTS371_09930</name>
</gene>
<organism evidence="3 4">
    <name type="scientific">Dellaglioa algida</name>
    <dbReference type="NCBI Taxonomy" id="105612"/>
    <lineage>
        <taxon>Bacteria</taxon>
        <taxon>Bacillati</taxon>
        <taxon>Bacillota</taxon>
        <taxon>Bacilli</taxon>
        <taxon>Lactobacillales</taxon>
        <taxon>Lactobacillaceae</taxon>
        <taxon>Dellaglioa</taxon>
    </lineage>
</organism>
<dbReference type="InterPro" id="IPR057253">
    <property type="entry name" value="CoiA-like_N"/>
</dbReference>
<evidence type="ECO:0000313" key="3">
    <source>
        <dbReference type="EMBL" id="TWW11010.1"/>
    </source>
</evidence>
<feature type="domain" description="Competence protein CoiA-like N-terminal" evidence="2">
    <location>
        <begin position="18"/>
        <end position="54"/>
    </location>
</feature>
<evidence type="ECO:0000259" key="1">
    <source>
        <dbReference type="Pfam" id="PF06054"/>
    </source>
</evidence>
<name>A0A5C6M868_9LACO</name>
<evidence type="ECO:0000313" key="4">
    <source>
        <dbReference type="Proteomes" id="UP000321659"/>
    </source>
</evidence>
<dbReference type="RefSeq" id="WP_146302735.1">
    <property type="nucleotide sequence ID" value="NZ_JANXKU010000006.1"/>
</dbReference>
<reference evidence="3 4" key="1">
    <citation type="submission" date="2019-04" db="EMBL/GenBank/DDBJ databases">
        <title>In vitro growth and metabolic characteristics of meat-borne Lactobacillus algidus strains.</title>
        <authorList>
            <person name="Sade E."/>
            <person name="Per J."/>
            <person name="Tytti H."/>
            <person name="Johanna B.K."/>
        </authorList>
    </citation>
    <scope>NUCLEOTIDE SEQUENCE [LARGE SCALE GENOMIC DNA]</scope>
    <source>
        <strain evidence="3 4">LTS37-1</strain>
    </source>
</reference>
<feature type="domain" description="Competence protein CoiA nuclease-like" evidence="1">
    <location>
        <begin position="59"/>
        <end position="178"/>
    </location>
</feature>
<dbReference type="InterPro" id="IPR010330">
    <property type="entry name" value="CoiA_nuc"/>
</dbReference>
<dbReference type="AlphaFoldDB" id="A0A5C6M868"/>